<dbReference type="InterPro" id="IPR007383">
    <property type="entry name" value="DUF445"/>
</dbReference>
<keyword evidence="3" id="KW-1185">Reference proteome</keyword>
<organism evidence="2 3">
    <name type="scientific">Veillonella criceti</name>
    <dbReference type="NCBI Taxonomy" id="103891"/>
    <lineage>
        <taxon>Bacteria</taxon>
        <taxon>Bacillati</taxon>
        <taxon>Bacillota</taxon>
        <taxon>Negativicutes</taxon>
        <taxon>Veillonellales</taxon>
        <taxon>Veillonellaceae</taxon>
        <taxon>Veillonella</taxon>
    </lineage>
</organism>
<proteinExistence type="predicted"/>
<accession>A0A380NM97</accession>
<keyword evidence="1" id="KW-1133">Transmembrane helix</keyword>
<keyword evidence="1" id="KW-0472">Membrane</keyword>
<protein>
    <submittedName>
        <fullName evidence="2">Predicted membrane protein</fullName>
    </submittedName>
</protein>
<dbReference type="OrthoDB" id="9769590at2"/>
<evidence type="ECO:0000256" key="1">
    <source>
        <dbReference type="SAM" id="Phobius"/>
    </source>
</evidence>
<dbReference type="EMBL" id="UHIO01000001">
    <property type="protein sequence ID" value="SUP43240.1"/>
    <property type="molecule type" value="Genomic_DNA"/>
</dbReference>
<dbReference type="RefSeq" id="WP_115310292.1">
    <property type="nucleotide sequence ID" value="NZ_UHIO01000001.1"/>
</dbReference>
<feature type="transmembrane region" description="Helical" evidence="1">
    <location>
        <begin position="12"/>
        <end position="33"/>
    </location>
</feature>
<dbReference type="PANTHER" id="PTHR38442:SF1">
    <property type="entry name" value="INNER MEMBRANE PROTEIN"/>
    <property type="match status" value="1"/>
</dbReference>
<evidence type="ECO:0000313" key="2">
    <source>
        <dbReference type="EMBL" id="SUP43240.1"/>
    </source>
</evidence>
<dbReference type="Proteomes" id="UP000255367">
    <property type="component" value="Unassembled WGS sequence"/>
</dbReference>
<evidence type="ECO:0000313" key="3">
    <source>
        <dbReference type="Proteomes" id="UP000255367"/>
    </source>
</evidence>
<reference evidence="2 3" key="1">
    <citation type="submission" date="2018-06" db="EMBL/GenBank/DDBJ databases">
        <authorList>
            <consortium name="Pathogen Informatics"/>
            <person name="Doyle S."/>
        </authorList>
    </citation>
    <scope>NUCLEOTIDE SEQUENCE [LARGE SCALE GENOMIC DNA]</scope>
    <source>
        <strain evidence="2 3">NCTC12020</strain>
    </source>
</reference>
<dbReference type="PANTHER" id="PTHR38442">
    <property type="entry name" value="INNER MEMBRANE PROTEIN-RELATED"/>
    <property type="match status" value="1"/>
</dbReference>
<gene>
    <name evidence="2" type="ORF">NCTC12020_01118</name>
</gene>
<keyword evidence="1" id="KW-0812">Transmembrane</keyword>
<dbReference type="Pfam" id="PF04286">
    <property type="entry name" value="DUF445"/>
    <property type="match status" value="1"/>
</dbReference>
<dbReference type="GO" id="GO:0005886">
    <property type="term" value="C:plasma membrane"/>
    <property type="evidence" value="ECO:0007669"/>
    <property type="project" value="TreeGrafter"/>
</dbReference>
<name>A0A380NM97_9FIRM</name>
<feature type="transmembrane region" description="Helical" evidence="1">
    <location>
        <begin position="39"/>
        <end position="62"/>
    </location>
</feature>
<sequence>MIGGVPYRVWANRILVISAVLYGLVFLGQFYIKATWYEALYWLVQSALIGSVADWFAVTALFRKPLGFPYHTALIPRNKERMISGLVHLIETRLLTLEQCQKAVQSVKFLPYIDSYIQSERGRQYIRKALRSLLHLVWHSRSEKEWAAWGADKLRTFLHKQSITGPMQQFLTDICKTNKHETTIIKGLVLLQEALDKPQVLLWLTHTIDREIQARKDNFLSAIVIGVSEATDIINARDMAMAMLRELYMVLERWKRPGSTERLVWMQQWLGPLQELAYNSSVSQTIDGVWQRWIEEQDWEDILETYICPYIHNVIHMADTEETFEQETPVKVLEQSLQDLWKVYSRNPEIETKLENMCQHMASYVIVRGHALLGIIVRQVLGALSTERFIYFIESKVEDDLSWIRINGALVGAVCGLGAWSFLHFIYEPLLALWGL</sequence>
<dbReference type="AlphaFoldDB" id="A0A380NM97"/>